<reference evidence="1" key="1">
    <citation type="submission" date="2021-02" db="EMBL/GenBank/DDBJ databases">
        <authorList>
            <person name="Nowell W R."/>
        </authorList>
    </citation>
    <scope>NUCLEOTIDE SEQUENCE</scope>
</reference>
<feature type="non-terminal residue" evidence="1">
    <location>
        <position position="17"/>
    </location>
</feature>
<gene>
    <name evidence="1" type="ORF">UXM345_LOCUS19812</name>
</gene>
<accession>A0A819SJQ5</accession>
<dbReference type="EMBL" id="CAJOBF010002872">
    <property type="protein sequence ID" value="CAF4060653.1"/>
    <property type="molecule type" value="Genomic_DNA"/>
</dbReference>
<dbReference type="AlphaFoldDB" id="A0A819SJQ5"/>
<proteinExistence type="predicted"/>
<evidence type="ECO:0000313" key="2">
    <source>
        <dbReference type="Proteomes" id="UP000663842"/>
    </source>
</evidence>
<protein>
    <submittedName>
        <fullName evidence="1">Uncharacterized protein</fullName>
    </submittedName>
</protein>
<comment type="caution">
    <text evidence="1">The sequence shown here is derived from an EMBL/GenBank/DDBJ whole genome shotgun (WGS) entry which is preliminary data.</text>
</comment>
<sequence length="17" mass="1934">MSSSTATEVRNIIRKIQ</sequence>
<organism evidence="1 2">
    <name type="scientific">Rotaria magnacalcarata</name>
    <dbReference type="NCBI Taxonomy" id="392030"/>
    <lineage>
        <taxon>Eukaryota</taxon>
        <taxon>Metazoa</taxon>
        <taxon>Spiralia</taxon>
        <taxon>Gnathifera</taxon>
        <taxon>Rotifera</taxon>
        <taxon>Eurotatoria</taxon>
        <taxon>Bdelloidea</taxon>
        <taxon>Philodinida</taxon>
        <taxon>Philodinidae</taxon>
        <taxon>Rotaria</taxon>
    </lineage>
</organism>
<dbReference type="Proteomes" id="UP000663842">
    <property type="component" value="Unassembled WGS sequence"/>
</dbReference>
<name>A0A819SJQ5_9BILA</name>
<evidence type="ECO:0000313" key="1">
    <source>
        <dbReference type="EMBL" id="CAF4060653.1"/>
    </source>
</evidence>